<dbReference type="Gene3D" id="3.20.20.140">
    <property type="entry name" value="Metal-dependent hydrolases"/>
    <property type="match status" value="1"/>
</dbReference>
<accession>A0ABU1UW49</accession>
<dbReference type="InterPro" id="IPR029460">
    <property type="entry name" value="DNAPol_HHH"/>
</dbReference>
<dbReference type="Gene3D" id="1.10.150.870">
    <property type="match status" value="1"/>
</dbReference>
<dbReference type="Pfam" id="PF01336">
    <property type="entry name" value="tRNA_anti-codon"/>
    <property type="match status" value="1"/>
</dbReference>
<evidence type="ECO:0000256" key="6">
    <source>
        <dbReference type="ARBA" id="ARBA00022679"/>
    </source>
</evidence>
<evidence type="ECO:0000256" key="5">
    <source>
        <dbReference type="ARBA" id="ARBA00022490"/>
    </source>
</evidence>
<keyword evidence="5 13" id="KW-0963">Cytoplasm</keyword>
<comment type="caution">
    <text evidence="15">The sequence shown here is derived from an EMBL/GenBank/DDBJ whole genome shotgun (WGS) entry which is preliminary data.</text>
</comment>
<dbReference type="PANTHER" id="PTHR32294">
    <property type="entry name" value="DNA POLYMERASE III SUBUNIT ALPHA"/>
    <property type="match status" value="1"/>
</dbReference>
<dbReference type="SUPFAM" id="SSF89550">
    <property type="entry name" value="PHP domain-like"/>
    <property type="match status" value="1"/>
</dbReference>
<dbReference type="GO" id="GO:0003887">
    <property type="term" value="F:DNA-directed DNA polymerase activity"/>
    <property type="evidence" value="ECO:0007669"/>
    <property type="project" value="UniProtKB-EC"/>
</dbReference>
<dbReference type="CDD" id="cd07434">
    <property type="entry name" value="PHP_PolIIIA_DnaE2"/>
    <property type="match status" value="1"/>
</dbReference>
<keyword evidence="6 13" id="KW-0808">Transferase</keyword>
<comment type="similarity">
    <text evidence="2 13">Belongs to the DNA polymerase type-C family. DnaE2 subfamily.</text>
</comment>
<dbReference type="EMBL" id="JAVDVX010000002">
    <property type="protein sequence ID" value="MDR7089391.1"/>
    <property type="molecule type" value="Genomic_DNA"/>
</dbReference>
<name>A0ABU1UW49_9GAMM</name>
<organism evidence="15 16">
    <name type="scientific">Cellvibrio fibrivorans</name>
    <dbReference type="NCBI Taxonomy" id="126350"/>
    <lineage>
        <taxon>Bacteria</taxon>
        <taxon>Pseudomonadati</taxon>
        <taxon>Pseudomonadota</taxon>
        <taxon>Gammaproteobacteria</taxon>
        <taxon>Cellvibrionales</taxon>
        <taxon>Cellvibrionaceae</taxon>
        <taxon>Cellvibrio</taxon>
    </lineage>
</organism>
<evidence type="ECO:0000259" key="14">
    <source>
        <dbReference type="SMART" id="SM00481"/>
    </source>
</evidence>
<feature type="domain" description="Polymerase/histidinol phosphatase N-terminal" evidence="14">
    <location>
        <begin position="4"/>
        <end position="71"/>
    </location>
</feature>
<dbReference type="Proteomes" id="UP001253595">
    <property type="component" value="Unassembled WGS sequence"/>
</dbReference>
<comment type="subcellular location">
    <subcellularLocation>
        <location evidence="1 13">Cytoplasm</location>
    </subcellularLocation>
</comment>
<evidence type="ECO:0000256" key="11">
    <source>
        <dbReference type="ARBA" id="ARBA00023204"/>
    </source>
</evidence>
<evidence type="ECO:0000256" key="10">
    <source>
        <dbReference type="ARBA" id="ARBA00022932"/>
    </source>
</evidence>
<evidence type="ECO:0000256" key="1">
    <source>
        <dbReference type="ARBA" id="ARBA00004496"/>
    </source>
</evidence>
<dbReference type="InterPro" id="IPR040982">
    <property type="entry name" value="DNA_pol3_finger"/>
</dbReference>
<dbReference type="InterPro" id="IPR004013">
    <property type="entry name" value="PHP_dom"/>
</dbReference>
<evidence type="ECO:0000256" key="12">
    <source>
        <dbReference type="ARBA" id="ARBA00049244"/>
    </source>
</evidence>
<keyword evidence="10 13" id="KW-0239">DNA-directed DNA polymerase</keyword>
<dbReference type="HAMAP" id="MF_01902">
    <property type="entry name" value="DNApol_error_prone"/>
    <property type="match status" value="1"/>
</dbReference>
<keyword evidence="8 13" id="KW-0235">DNA replication</keyword>
<evidence type="ECO:0000256" key="3">
    <source>
        <dbReference type="ARBA" id="ARBA00012417"/>
    </source>
</evidence>
<comment type="function">
    <text evidence="13">DNA polymerase involved in damage-induced mutagenesis and translesion synthesis (TLS). It is not the major replicative DNA polymerase.</text>
</comment>
<evidence type="ECO:0000313" key="16">
    <source>
        <dbReference type="Proteomes" id="UP001253595"/>
    </source>
</evidence>
<evidence type="ECO:0000256" key="2">
    <source>
        <dbReference type="ARBA" id="ARBA00007391"/>
    </source>
</evidence>
<dbReference type="InterPro" id="IPR016195">
    <property type="entry name" value="Pol/histidinol_Pase-like"/>
</dbReference>
<evidence type="ECO:0000313" key="15">
    <source>
        <dbReference type="EMBL" id="MDR7089391.1"/>
    </source>
</evidence>
<protein>
    <recommendedName>
        <fullName evidence="4 13">Error-prone DNA polymerase</fullName>
        <ecNumber evidence="3 13">2.7.7.7</ecNumber>
    </recommendedName>
</protein>
<keyword evidence="11 13" id="KW-0234">DNA repair</keyword>
<dbReference type="SMART" id="SM00481">
    <property type="entry name" value="POLIIIAc"/>
    <property type="match status" value="1"/>
</dbReference>
<evidence type="ECO:0000256" key="9">
    <source>
        <dbReference type="ARBA" id="ARBA00022763"/>
    </source>
</evidence>
<dbReference type="EC" id="2.7.7.7" evidence="3 13"/>
<dbReference type="CDD" id="cd04485">
    <property type="entry name" value="DnaE_OBF"/>
    <property type="match status" value="1"/>
</dbReference>
<dbReference type="InterPro" id="IPR012340">
    <property type="entry name" value="NA-bd_OB-fold"/>
</dbReference>
<dbReference type="RefSeq" id="WP_310070440.1">
    <property type="nucleotide sequence ID" value="NZ_JAVDVX010000002.1"/>
</dbReference>
<dbReference type="InterPro" id="IPR003141">
    <property type="entry name" value="Pol/His_phosphatase_N"/>
</dbReference>
<proteinExistence type="inferred from homology"/>
<dbReference type="Pfam" id="PF17657">
    <property type="entry name" value="DNA_pol3_finger"/>
    <property type="match status" value="1"/>
</dbReference>
<sequence>MRYAHLFSTTNFTFLTGASHPPEYVHRAAELGYDAIAITDECSLAGVVKAFVAAKELDVKLIVGSRFTLSNGMRLVVLAPTRTAYAELSGFITLARRRASKGEYEAHFEDLRFRLQHCLIIWLGQLGSDIIEPETVIDQLYNAFKHRLWIGIDHQLWGGEQEVFPRWLALSRKKNIPLVACGHALMHSKERKPLQDTLTAIRHNTSIDELGTRLEPNAEAYLKSLEQLARLYPDALLQETCTIADLCTFSMEELCYQYPEELVPENYTPIQYLRKLVDYGKHDRWPNGVPSHVEETIEKELRLIEEESYEYFFLTVYDIVQFARQQNILCQGRGSAANSVVCYCLFITEISPDKIKVLFERFLSKERDEPPDIDVDFEHSRREEVIQYIYTKYGRERAAIAATVITYRSRSAVRDVGKALGMEDTLVDLLAKSLAWWDKPVDLVKRIEASGLQVQQQVLKHFFILVSQILGFPRHLSQHVGGFIIAQDKISDLVPIENASMPDRTLIQWDKEDLEAMRLLKVDVLALGMLTVLRKALDYIHSYNPAIQSLKDIEPEDPATYEMLCAGDSVGTFQVESRAQMSMLPRLKPRKFYDLVVQIAIVRPGPIQGGMVHPYLRRRNGLEDDDSPNDAIKEVLGATFGIPIFQEQVIRLAMVAAGFTGGEADQLRRAMASWGKNSTLMKFEKKFIDGMLQGGYEMDFAVRLFEQVKGFGGYGFPESHSASFALLAYASSWIKCHHPAAFYCALLNSQPMGFYSPSQLIQDARRHDIAVLPVDINCSHYEHRLEKVAHSVSSHPFGIRLGFCEIKNLDHNKAQLLEVWRAEKPFDSLKDLSRRSTLTAIDLQYLASADVLRSLTGDRHASRWAAAAINSFSEFLDHAETTDQDDLFTAAPTVEQDVLNDYDTLGLSLRPHLMSLLRNEYPFNRCKTYAELKDLRHGSFVRVAGLVTGRQRPGTASGALFLTLEDETGNINVIIWKGTQETFRQALLTSRLLLIKGTVEVNNDNVSSPVVHVIAGQLHDCSARIDSLSLKSRDFH</sequence>
<dbReference type="InterPro" id="IPR023073">
    <property type="entry name" value="DnaE2"/>
</dbReference>
<evidence type="ECO:0000256" key="7">
    <source>
        <dbReference type="ARBA" id="ARBA00022695"/>
    </source>
</evidence>
<keyword evidence="9 13" id="KW-0227">DNA damage</keyword>
<reference evidence="15 16" key="1">
    <citation type="submission" date="2023-07" db="EMBL/GenBank/DDBJ databases">
        <title>Sorghum-associated microbial communities from plants grown in Nebraska, USA.</title>
        <authorList>
            <person name="Schachtman D."/>
        </authorList>
    </citation>
    <scope>NUCLEOTIDE SEQUENCE [LARGE SCALE GENOMIC DNA]</scope>
    <source>
        <strain evidence="15 16">BE190</strain>
    </source>
</reference>
<keyword evidence="16" id="KW-1185">Reference proteome</keyword>
<dbReference type="NCBIfam" id="NF004225">
    <property type="entry name" value="PRK05672.1"/>
    <property type="match status" value="1"/>
</dbReference>
<dbReference type="PANTHER" id="PTHR32294:SF4">
    <property type="entry name" value="ERROR-PRONE DNA POLYMERASE"/>
    <property type="match status" value="1"/>
</dbReference>
<keyword evidence="7 13" id="KW-0548">Nucleotidyltransferase</keyword>
<dbReference type="Gene3D" id="2.40.50.140">
    <property type="entry name" value="Nucleic acid-binding proteins"/>
    <property type="match status" value="1"/>
</dbReference>
<dbReference type="InterPro" id="IPR004805">
    <property type="entry name" value="DnaE2/DnaE/PolC"/>
</dbReference>
<evidence type="ECO:0000256" key="4">
    <source>
        <dbReference type="ARBA" id="ARBA00017273"/>
    </source>
</evidence>
<dbReference type="InterPro" id="IPR004365">
    <property type="entry name" value="NA-bd_OB_tRNA"/>
</dbReference>
<gene>
    <name evidence="13" type="primary">dnaE2</name>
    <name evidence="15" type="ORF">J2X05_001397</name>
</gene>
<evidence type="ECO:0000256" key="8">
    <source>
        <dbReference type="ARBA" id="ARBA00022705"/>
    </source>
</evidence>
<dbReference type="Pfam" id="PF07733">
    <property type="entry name" value="DNA_pol3_alpha"/>
    <property type="match status" value="1"/>
</dbReference>
<dbReference type="Pfam" id="PF02811">
    <property type="entry name" value="PHP"/>
    <property type="match status" value="1"/>
</dbReference>
<comment type="catalytic activity">
    <reaction evidence="12 13">
        <text>DNA(n) + a 2'-deoxyribonucleoside 5'-triphosphate = DNA(n+1) + diphosphate</text>
        <dbReference type="Rhea" id="RHEA:22508"/>
        <dbReference type="Rhea" id="RHEA-COMP:17339"/>
        <dbReference type="Rhea" id="RHEA-COMP:17340"/>
        <dbReference type="ChEBI" id="CHEBI:33019"/>
        <dbReference type="ChEBI" id="CHEBI:61560"/>
        <dbReference type="ChEBI" id="CHEBI:173112"/>
        <dbReference type="EC" id="2.7.7.7"/>
    </reaction>
</comment>
<dbReference type="Pfam" id="PF14579">
    <property type="entry name" value="HHH_6"/>
    <property type="match status" value="1"/>
</dbReference>
<dbReference type="InterPro" id="IPR011708">
    <property type="entry name" value="DNA_pol3_alpha_NTPase_dom"/>
</dbReference>
<dbReference type="NCBIfam" id="TIGR00594">
    <property type="entry name" value="polc"/>
    <property type="match status" value="1"/>
</dbReference>
<evidence type="ECO:0000256" key="13">
    <source>
        <dbReference type="HAMAP-Rule" id="MF_01902"/>
    </source>
</evidence>